<evidence type="ECO:0000313" key="1">
    <source>
        <dbReference type="EMBL" id="KYC45173.1"/>
    </source>
</evidence>
<accession>A0A150IX99</accession>
<evidence type="ECO:0008006" key="7">
    <source>
        <dbReference type="Google" id="ProtNLM"/>
    </source>
</evidence>
<proteinExistence type="predicted"/>
<accession>A0A150IJH7</accession>
<name>A0A150IX99_9EURY</name>
<evidence type="ECO:0000313" key="6">
    <source>
        <dbReference type="Proteomes" id="UP000092403"/>
    </source>
</evidence>
<dbReference type="EMBL" id="LNGF01000024">
    <property type="protein sequence ID" value="KYC47415.1"/>
    <property type="molecule type" value="Genomic_DNA"/>
</dbReference>
<sequence>MPDSNLIPFKVKRSFNLYNKTFEEGKEFQLQFLEVEVLINEGLVDIVPLNAVYYRKMFKEEKESEKVLELDQYFFDYVRISQKYLKDRSNISDSDKKIYNDSASALRNFLIIRAEKILRGLLIENQKIEVHEEELTFISIMGEYISKWIKFRESLIKGEKYEA</sequence>
<gene>
    <name evidence="1" type="ORF">APG10_01091</name>
    <name evidence="2" type="ORF">APG11_01186</name>
    <name evidence="3" type="ORF">APG12_01373</name>
</gene>
<organism evidence="3 6">
    <name type="scientific">Candidatus Methanofastidiosum methylothiophilum</name>
    <dbReference type="NCBI Taxonomy" id="1705564"/>
    <lineage>
        <taxon>Archaea</taxon>
        <taxon>Methanobacteriati</taxon>
        <taxon>Methanobacteriota</taxon>
        <taxon>Stenosarchaea group</taxon>
        <taxon>Candidatus Methanofastidiosia</taxon>
        <taxon>Candidatus Methanofastidiosales</taxon>
        <taxon>Candidatus Methanofastidiosaceae</taxon>
        <taxon>Candidatus Methanofastidiosum</taxon>
    </lineage>
</organism>
<dbReference type="Proteomes" id="UP000092401">
    <property type="component" value="Unassembled WGS sequence"/>
</dbReference>
<protein>
    <recommendedName>
        <fullName evidence="7">GINS subunit domain-containing protein</fullName>
    </recommendedName>
</protein>
<evidence type="ECO:0000313" key="2">
    <source>
        <dbReference type="EMBL" id="KYC47415.1"/>
    </source>
</evidence>
<dbReference type="EMBL" id="LNGE01000027">
    <property type="protein sequence ID" value="KYC45173.1"/>
    <property type="molecule type" value="Genomic_DNA"/>
</dbReference>
<dbReference type="Proteomes" id="UP000091929">
    <property type="component" value="Unassembled WGS sequence"/>
</dbReference>
<evidence type="ECO:0000313" key="4">
    <source>
        <dbReference type="Proteomes" id="UP000091929"/>
    </source>
</evidence>
<evidence type="ECO:0000313" key="5">
    <source>
        <dbReference type="Proteomes" id="UP000092401"/>
    </source>
</evidence>
<comment type="caution">
    <text evidence="3">The sequence shown here is derived from an EMBL/GenBank/DDBJ whole genome shotgun (WGS) entry which is preliminary data.</text>
</comment>
<evidence type="ECO:0000313" key="3">
    <source>
        <dbReference type="EMBL" id="KYC49599.1"/>
    </source>
</evidence>
<accession>A0A150IRE0</accession>
<dbReference type="EMBL" id="LNJC01000031">
    <property type="protein sequence ID" value="KYC49599.1"/>
    <property type="molecule type" value="Genomic_DNA"/>
</dbReference>
<reference evidence="4 5" key="1">
    <citation type="journal article" date="2016" name="ISME J.">
        <title>Chasing the elusive Euryarchaeota class WSA2: genomes reveal a uniquely fastidious methyl-reducing methanogen.</title>
        <authorList>
            <person name="Nobu M.K."/>
            <person name="Narihiro T."/>
            <person name="Kuroda K."/>
            <person name="Mei R."/>
            <person name="Liu W.T."/>
        </authorList>
    </citation>
    <scope>NUCLEOTIDE SEQUENCE [LARGE SCALE GENOMIC DNA]</scope>
    <source>
        <strain evidence="1">B03fssc0709_Meth_Bin005</strain>
        <strain evidence="2">B15fssc0709_Meth_Bin003</strain>
        <strain evidence="3">BMIXfssc0709_Meth_Bin006</strain>
    </source>
</reference>
<dbReference type="Proteomes" id="UP000092403">
    <property type="component" value="Unassembled WGS sequence"/>
</dbReference>
<dbReference type="AlphaFoldDB" id="A0A150IX99"/>